<dbReference type="InterPro" id="IPR025948">
    <property type="entry name" value="HTH-like_dom"/>
</dbReference>
<dbReference type="PANTHER" id="PTHR46889:SF4">
    <property type="entry name" value="TRANSPOSASE INSO FOR INSERTION SEQUENCE ELEMENT IS911B-RELATED"/>
    <property type="match status" value="1"/>
</dbReference>
<feature type="domain" description="HTH-like" evidence="1">
    <location>
        <begin position="58"/>
        <end position="109"/>
    </location>
</feature>
<accession>A0A266N6X1</accession>
<name>A0A266N6X1_9PSED</name>
<protein>
    <recommendedName>
        <fullName evidence="1">HTH-like domain-containing protein</fullName>
    </recommendedName>
</protein>
<evidence type="ECO:0000313" key="3">
    <source>
        <dbReference type="Proteomes" id="UP000215788"/>
    </source>
</evidence>
<dbReference type="InterPro" id="IPR050900">
    <property type="entry name" value="Transposase_IS3/IS150/IS904"/>
</dbReference>
<reference evidence="2 3" key="1">
    <citation type="submission" date="2017-08" db="EMBL/GenBank/DDBJ databases">
        <title>Genomic and metabolic characterisation of spoilage-associated Pseudomonas species.</title>
        <authorList>
            <person name="Stanborough T."/>
            <person name="Fegan N."/>
            <person name="Powell S.M."/>
            <person name="Singh T."/>
            <person name="Tamplin M.L."/>
            <person name="Chandry P.S."/>
        </authorList>
    </citation>
    <scope>NUCLEOTIDE SEQUENCE [LARGE SCALE GENOMIC DNA]</scope>
    <source>
        <strain evidence="2 3">L1802</strain>
    </source>
</reference>
<dbReference type="OrthoDB" id="9810995at2"/>
<dbReference type="PANTHER" id="PTHR46889">
    <property type="entry name" value="TRANSPOSASE INSF FOR INSERTION SEQUENCE IS3B-RELATED"/>
    <property type="match status" value="1"/>
</dbReference>
<proteinExistence type="predicted"/>
<organism evidence="2 3">
    <name type="scientific">Pseudomonas lundensis</name>
    <dbReference type="NCBI Taxonomy" id="86185"/>
    <lineage>
        <taxon>Bacteria</taxon>
        <taxon>Pseudomonadati</taxon>
        <taxon>Pseudomonadota</taxon>
        <taxon>Gammaproteobacteria</taxon>
        <taxon>Pseudomonadales</taxon>
        <taxon>Pseudomonadaceae</taxon>
        <taxon>Pseudomonas</taxon>
    </lineage>
</organism>
<dbReference type="AlphaFoldDB" id="A0A266N6X1"/>
<gene>
    <name evidence="2" type="ORF">CJF39_19870</name>
</gene>
<dbReference type="Pfam" id="PF13276">
    <property type="entry name" value="HTH_21"/>
    <property type="match status" value="1"/>
</dbReference>
<dbReference type="Proteomes" id="UP000215788">
    <property type="component" value="Unassembled WGS sequence"/>
</dbReference>
<comment type="caution">
    <text evidence="2">The sequence shown here is derived from an EMBL/GenBank/DDBJ whole genome shotgun (WGS) entry which is preliminary data.</text>
</comment>
<evidence type="ECO:0000259" key="1">
    <source>
        <dbReference type="Pfam" id="PF13276"/>
    </source>
</evidence>
<evidence type="ECO:0000313" key="2">
    <source>
        <dbReference type="EMBL" id="OZY57762.1"/>
    </source>
</evidence>
<sequence length="152" mass="17513">MKKSSAILRQGIRVKYRFINEHRHQYAITTLCRVLRVARAGLYQWLHKPVSDREKENSRLLGLIRDSYAASRGVYGARRMFADLREAGESCGKHRVAALMRTNKIKALRGYKAPRAIKGRSSIIAPNRLNRAFTVDAPNKAWVTDITYIRTW</sequence>
<dbReference type="EMBL" id="NQKI01000042">
    <property type="protein sequence ID" value="OZY57762.1"/>
    <property type="molecule type" value="Genomic_DNA"/>
</dbReference>